<dbReference type="RefSeq" id="WP_201079119.1">
    <property type="nucleotide sequence ID" value="NZ_CP067420.1"/>
</dbReference>
<dbReference type="Pfam" id="PF00392">
    <property type="entry name" value="GntR"/>
    <property type="match status" value="1"/>
</dbReference>
<evidence type="ECO:0000313" key="5">
    <source>
        <dbReference type="EMBL" id="QQP91326.1"/>
    </source>
</evidence>
<evidence type="ECO:0000259" key="4">
    <source>
        <dbReference type="PROSITE" id="PS50949"/>
    </source>
</evidence>
<dbReference type="InterPro" id="IPR036388">
    <property type="entry name" value="WH-like_DNA-bd_sf"/>
</dbReference>
<dbReference type="EMBL" id="CP067420">
    <property type="protein sequence ID" value="QQP91326.1"/>
    <property type="molecule type" value="Genomic_DNA"/>
</dbReference>
<protein>
    <submittedName>
        <fullName evidence="5">GntR family transcriptional regulator</fullName>
    </submittedName>
</protein>
<sequence length="335" mass="37721">MTTAKTQQQDSRLTTKITALLQEAILCGMLPKGQLLLETHVANLVGSSRGPIKRAFAQLHADGMISRFEGRGYIVGTDQGTVIRTPISAKALGLEDQEAIGLKERALESIHDPVESQLIRCSLHGRFRINENELANHYGVSRTVMHDVLMLAQVNGLVVKDERSRWYSVPLDEHRVNCLYELREHLEPIALSKAAGAIPLDELERVGRRLSEAMQHYPNLPAEELDDLELDLHVRCLGHCPNPELVEALKRTRCILIFGKHLLGREIALPHEEPFFHEHQRIIDAMMRRDGDAVAREARAHLDKARLKVLDRVRHTRSMGVPLDLPYAKEAAFAV</sequence>
<dbReference type="Gene3D" id="1.10.10.10">
    <property type="entry name" value="Winged helix-like DNA-binding domain superfamily/Winged helix DNA-binding domain"/>
    <property type="match status" value="1"/>
</dbReference>
<gene>
    <name evidence="5" type="ORF">IGS68_09010</name>
</gene>
<accession>A0ABX7BAB3</accession>
<dbReference type="InterPro" id="IPR036390">
    <property type="entry name" value="WH_DNA-bd_sf"/>
</dbReference>
<proteinExistence type="predicted"/>
<dbReference type="Pfam" id="PF07729">
    <property type="entry name" value="FCD"/>
    <property type="match status" value="1"/>
</dbReference>
<name>A0ABX7BAB3_9PROT</name>
<keyword evidence="3" id="KW-0804">Transcription</keyword>
<evidence type="ECO:0000256" key="3">
    <source>
        <dbReference type="ARBA" id="ARBA00023163"/>
    </source>
</evidence>
<dbReference type="Proteomes" id="UP000595197">
    <property type="component" value="Chromosome"/>
</dbReference>
<dbReference type="PROSITE" id="PS50949">
    <property type="entry name" value="HTH_GNTR"/>
    <property type="match status" value="1"/>
</dbReference>
<feature type="domain" description="HTH gntR-type" evidence="4">
    <location>
        <begin position="11"/>
        <end position="78"/>
    </location>
</feature>
<dbReference type="InterPro" id="IPR000524">
    <property type="entry name" value="Tscrpt_reg_HTH_GntR"/>
</dbReference>
<organism evidence="5 6">
    <name type="scientific">Skermanella cutis</name>
    <dbReference type="NCBI Taxonomy" id="2775420"/>
    <lineage>
        <taxon>Bacteria</taxon>
        <taxon>Pseudomonadati</taxon>
        <taxon>Pseudomonadota</taxon>
        <taxon>Alphaproteobacteria</taxon>
        <taxon>Rhodospirillales</taxon>
        <taxon>Azospirillaceae</taxon>
        <taxon>Skermanella</taxon>
    </lineage>
</organism>
<keyword evidence="6" id="KW-1185">Reference proteome</keyword>
<evidence type="ECO:0000256" key="2">
    <source>
        <dbReference type="ARBA" id="ARBA00023125"/>
    </source>
</evidence>
<dbReference type="PANTHER" id="PTHR43537">
    <property type="entry name" value="TRANSCRIPTIONAL REGULATOR, GNTR FAMILY"/>
    <property type="match status" value="1"/>
</dbReference>
<dbReference type="PANTHER" id="PTHR43537:SF5">
    <property type="entry name" value="UXU OPERON TRANSCRIPTIONAL REGULATOR"/>
    <property type="match status" value="1"/>
</dbReference>
<keyword evidence="2" id="KW-0238">DNA-binding</keyword>
<dbReference type="SUPFAM" id="SSF46785">
    <property type="entry name" value="Winged helix' DNA-binding domain"/>
    <property type="match status" value="2"/>
</dbReference>
<dbReference type="Gene3D" id="1.20.120.530">
    <property type="entry name" value="GntR ligand-binding domain-like"/>
    <property type="match status" value="1"/>
</dbReference>
<dbReference type="SUPFAM" id="SSF48008">
    <property type="entry name" value="GntR ligand-binding domain-like"/>
    <property type="match status" value="1"/>
</dbReference>
<dbReference type="SMART" id="SM00895">
    <property type="entry name" value="FCD"/>
    <property type="match status" value="1"/>
</dbReference>
<dbReference type="InterPro" id="IPR011711">
    <property type="entry name" value="GntR_C"/>
</dbReference>
<evidence type="ECO:0000256" key="1">
    <source>
        <dbReference type="ARBA" id="ARBA00023015"/>
    </source>
</evidence>
<evidence type="ECO:0000313" key="6">
    <source>
        <dbReference type="Proteomes" id="UP000595197"/>
    </source>
</evidence>
<reference evidence="5" key="1">
    <citation type="submission" date="2021-02" db="EMBL/GenBank/DDBJ databases">
        <title>Skermanella TT6 skin isolate.</title>
        <authorList>
            <person name="Lee K."/>
            <person name="Ganzorig M."/>
        </authorList>
    </citation>
    <scope>NUCLEOTIDE SEQUENCE</scope>
    <source>
        <strain evidence="5">TT6</strain>
    </source>
</reference>
<dbReference type="InterPro" id="IPR008920">
    <property type="entry name" value="TF_FadR/GntR_C"/>
</dbReference>
<keyword evidence="1" id="KW-0805">Transcription regulation</keyword>